<keyword evidence="4" id="KW-1185">Reference proteome</keyword>
<dbReference type="RefSeq" id="WP_136407768.1">
    <property type="nucleotide sequence ID" value="NZ_SSWX01000030.1"/>
</dbReference>
<accession>A0A4S5BN26</accession>
<comment type="caution">
    <text evidence="3">The sequence shown here is derived from an EMBL/GenBank/DDBJ whole genome shotgun (WGS) entry which is preliminary data.</text>
</comment>
<dbReference type="Proteomes" id="UP000306236">
    <property type="component" value="Unassembled WGS sequence"/>
</dbReference>
<keyword evidence="1" id="KW-0812">Transmembrane</keyword>
<keyword evidence="1" id="KW-1133">Transmembrane helix</keyword>
<proteinExistence type="predicted"/>
<protein>
    <recommendedName>
        <fullName evidence="5">IPTL-CTERM sorting domain-containing protein</fullName>
    </recommendedName>
</protein>
<feature type="transmembrane region" description="Helical" evidence="1">
    <location>
        <begin position="182"/>
        <end position="201"/>
    </location>
</feature>
<dbReference type="EMBL" id="SSWX01000030">
    <property type="protein sequence ID" value="THJ30956.1"/>
    <property type="molecule type" value="Genomic_DNA"/>
</dbReference>
<evidence type="ECO:0008006" key="5">
    <source>
        <dbReference type="Google" id="ProtNLM"/>
    </source>
</evidence>
<sequence length="212" mass="22156">MQHFNLRPFDMHPFVKLLLSAAVLAASSTAAFGQTVITGTLDSNSPLFERPHTKEPGEECELNGVGPFYSYAAYTADHAGGELTVRLESTDYANDGYDPFLGIYNDTFNPSLGCQNAVEYVDDTGGAPNALISGNYPAGRYVIVATTWSPDLSSGSYALTTNATNVAPWAPTAAKPVAVPAAGIPALALGSLGLIGAAGLVSRRRKAKAEKA</sequence>
<organism evidence="3 4">
    <name type="scientific">Lampropedia aestuarii</name>
    <dbReference type="NCBI Taxonomy" id="2562762"/>
    <lineage>
        <taxon>Bacteria</taxon>
        <taxon>Pseudomonadati</taxon>
        <taxon>Pseudomonadota</taxon>
        <taxon>Betaproteobacteria</taxon>
        <taxon>Burkholderiales</taxon>
        <taxon>Comamonadaceae</taxon>
        <taxon>Lampropedia</taxon>
    </lineage>
</organism>
<evidence type="ECO:0000313" key="4">
    <source>
        <dbReference type="Proteomes" id="UP000306236"/>
    </source>
</evidence>
<evidence type="ECO:0000313" key="3">
    <source>
        <dbReference type="EMBL" id="THJ30956.1"/>
    </source>
</evidence>
<name>A0A4S5BN26_9BURK</name>
<reference evidence="3 4" key="1">
    <citation type="submission" date="2019-04" db="EMBL/GenBank/DDBJ databases">
        <title>Lampropedia sp YIM MLB12 draf genome.</title>
        <authorList>
            <person name="Wang Y.-X."/>
        </authorList>
    </citation>
    <scope>NUCLEOTIDE SEQUENCE [LARGE SCALE GENOMIC DNA]</scope>
    <source>
        <strain evidence="3 4">YIM MLB12</strain>
    </source>
</reference>
<keyword evidence="2" id="KW-0732">Signal</keyword>
<dbReference type="AlphaFoldDB" id="A0A4S5BN26"/>
<keyword evidence="1" id="KW-0472">Membrane</keyword>
<evidence type="ECO:0000256" key="1">
    <source>
        <dbReference type="SAM" id="Phobius"/>
    </source>
</evidence>
<dbReference type="OrthoDB" id="9957211at2"/>
<feature type="chain" id="PRO_5020358354" description="IPTL-CTERM sorting domain-containing protein" evidence="2">
    <location>
        <begin position="26"/>
        <end position="212"/>
    </location>
</feature>
<gene>
    <name evidence="3" type="ORF">E8K88_16455</name>
</gene>
<feature type="signal peptide" evidence="2">
    <location>
        <begin position="1"/>
        <end position="25"/>
    </location>
</feature>
<evidence type="ECO:0000256" key="2">
    <source>
        <dbReference type="SAM" id="SignalP"/>
    </source>
</evidence>